<feature type="domain" description="C2H2-type" evidence="2">
    <location>
        <begin position="324"/>
        <end position="350"/>
    </location>
</feature>
<feature type="region of interest" description="Disordered" evidence="1">
    <location>
        <begin position="423"/>
        <end position="452"/>
    </location>
</feature>
<dbReference type="InterPro" id="IPR013087">
    <property type="entry name" value="Znf_C2H2_type"/>
</dbReference>
<keyword evidence="4" id="KW-1185">Reference proteome</keyword>
<dbReference type="SMART" id="SM00355">
    <property type="entry name" value="ZnF_C2H2"/>
    <property type="match status" value="3"/>
</dbReference>
<evidence type="ECO:0000313" key="4">
    <source>
        <dbReference type="Proteomes" id="UP000790347"/>
    </source>
</evidence>
<reference evidence="3" key="2">
    <citation type="journal article" date="2022" name="Res Sq">
        <title>Comparative Genomics Reveals Insights into the Divergent Evolution of Astigmatic Mites and Household Pest Adaptations.</title>
        <authorList>
            <person name="Xiong Q."/>
            <person name="Wan A.T.-Y."/>
            <person name="Liu X.-Y."/>
            <person name="Fung C.S.-H."/>
            <person name="Xiao X."/>
            <person name="Malainual N."/>
            <person name="Hou J."/>
            <person name="Wang L."/>
            <person name="Wang M."/>
            <person name="Yang K."/>
            <person name="Cui Y."/>
            <person name="Leung E."/>
            <person name="Nong W."/>
            <person name="Shin S.-K."/>
            <person name="Au S."/>
            <person name="Jeong K.Y."/>
            <person name="Chew F.T."/>
            <person name="Hui J."/>
            <person name="Leung T.F."/>
            <person name="Tungtrongchitr A."/>
            <person name="Zhong N."/>
            <person name="Liu Z."/>
            <person name="Tsui S."/>
        </authorList>
    </citation>
    <scope>NUCLEOTIDE SEQUENCE</scope>
    <source>
        <strain evidence="3">Derf</strain>
        <tissue evidence="3">Whole organism</tissue>
    </source>
</reference>
<proteinExistence type="predicted"/>
<dbReference type="EMBL" id="ASGP02000003">
    <property type="protein sequence ID" value="KAH9515871.1"/>
    <property type="molecule type" value="Genomic_DNA"/>
</dbReference>
<gene>
    <name evidence="3" type="ORF">DERF_006646</name>
</gene>
<reference evidence="3" key="1">
    <citation type="submission" date="2013-05" db="EMBL/GenBank/DDBJ databases">
        <authorList>
            <person name="Yim A.K.Y."/>
            <person name="Chan T.F."/>
            <person name="Ji K.M."/>
            <person name="Liu X.Y."/>
            <person name="Zhou J.W."/>
            <person name="Li R.Q."/>
            <person name="Yang K.Y."/>
            <person name="Li J."/>
            <person name="Li M."/>
            <person name="Law P.T.W."/>
            <person name="Wu Y.L."/>
            <person name="Cai Z.L."/>
            <person name="Qin H."/>
            <person name="Bao Y."/>
            <person name="Leung R.K.K."/>
            <person name="Ng P.K.S."/>
            <person name="Zou J."/>
            <person name="Zhong X.J."/>
            <person name="Ran P.X."/>
            <person name="Zhong N.S."/>
            <person name="Liu Z.G."/>
            <person name="Tsui S.K.W."/>
        </authorList>
    </citation>
    <scope>NUCLEOTIDE SEQUENCE</scope>
    <source>
        <strain evidence="3">Derf</strain>
        <tissue evidence="3">Whole organism</tissue>
    </source>
</reference>
<dbReference type="Proteomes" id="UP000790347">
    <property type="component" value="Unassembled WGS sequence"/>
</dbReference>
<name>A0A922HWJ8_DERFA</name>
<feature type="domain" description="C2H2-type" evidence="2">
    <location>
        <begin position="198"/>
        <end position="221"/>
    </location>
</feature>
<protein>
    <recommendedName>
        <fullName evidence="2">C2H2-type domain-containing protein</fullName>
    </recommendedName>
</protein>
<dbReference type="OrthoDB" id="6424830at2759"/>
<accession>A0A922HWJ8</accession>
<evidence type="ECO:0000256" key="1">
    <source>
        <dbReference type="SAM" id="MobiDB-lite"/>
    </source>
</evidence>
<evidence type="ECO:0000313" key="3">
    <source>
        <dbReference type="EMBL" id="KAH9515871.1"/>
    </source>
</evidence>
<sequence>MALPYDALPYDRKFYHGTSNVETSKSKKAKIYAFHDDDSNDDHNNDGHHMNVDDKSIKKKINNQESKPARVPYEFIKSFQQLLKSIGFMKLDEDVYKQLRSLFPLLHHNHDNLTIVERNLANIYKCDPFHDECFFTTNDAIEFRKHIDQKHSNRSLFCFYCIKSDDDRHKHCSSGSNCFDNSNELADHIAEKHSCLAYQCNLCFYRAYSFDHVLFHQAFEHSKNFYETIKRLTLEKKDEPDHQLNVFEQTFLNQAIQDVKTSDDETEIEESFDDNVVQIHHLDICKIINCLDDKIDDNDYKTYIDRFGYQPEYQDLWDFENYSLHCAYCNESPGHFDNNDNLWIHFITYHPEHPILSYDLNSEQNRMKTLPSSSETKEEDVIQMISEMRKLLAKNSLPRMYEEKLMLDAFDWYDDLLPIPKGTKRKQSDLQDETMVTPGEQNSNDQTDSDSFRNKRRRLFERFIPESVRNQAKTAIGVATTAVVALGFYHFAQYLPISVQRLLEH</sequence>
<dbReference type="AlphaFoldDB" id="A0A922HWJ8"/>
<comment type="caution">
    <text evidence="3">The sequence shown here is derived from an EMBL/GenBank/DDBJ whole genome shotgun (WGS) entry which is preliminary data.</text>
</comment>
<evidence type="ECO:0000259" key="2">
    <source>
        <dbReference type="SMART" id="SM00355"/>
    </source>
</evidence>
<organism evidence="3 4">
    <name type="scientific">Dermatophagoides farinae</name>
    <name type="common">American house dust mite</name>
    <dbReference type="NCBI Taxonomy" id="6954"/>
    <lineage>
        <taxon>Eukaryota</taxon>
        <taxon>Metazoa</taxon>
        <taxon>Ecdysozoa</taxon>
        <taxon>Arthropoda</taxon>
        <taxon>Chelicerata</taxon>
        <taxon>Arachnida</taxon>
        <taxon>Acari</taxon>
        <taxon>Acariformes</taxon>
        <taxon>Sarcoptiformes</taxon>
        <taxon>Astigmata</taxon>
        <taxon>Psoroptidia</taxon>
        <taxon>Analgoidea</taxon>
        <taxon>Pyroglyphidae</taxon>
        <taxon>Dermatophagoidinae</taxon>
        <taxon>Dermatophagoides</taxon>
    </lineage>
</organism>
<feature type="domain" description="C2H2-type" evidence="2">
    <location>
        <begin position="124"/>
        <end position="151"/>
    </location>
</feature>